<dbReference type="EMBL" id="BJKP01000007">
    <property type="protein sequence ID" value="GEA26524.1"/>
    <property type="molecule type" value="Genomic_DNA"/>
</dbReference>
<accession>A0A5J4F7B6</accession>
<dbReference type="RefSeq" id="WP_151695280.1">
    <property type="nucleotide sequence ID" value="NZ_BJKP01000007.1"/>
</dbReference>
<reference evidence="1 2" key="1">
    <citation type="journal article" date="2019" name="FEMS Microbiol. Lett.">
        <title>A novel salt-tolerant genotype illuminates the sucrose gene evolution in freshwater bloom-forming cyanobacterium Microcystis aeruginosa.</title>
        <authorList>
            <person name="Tanabe Y."/>
            <person name="Yamaguchi H."/>
            <person name="Sano T."/>
            <person name="Kawachi M."/>
        </authorList>
    </citation>
    <scope>NUCLEOTIDE SEQUENCE [LARGE SCALE GENOMIC DNA]</scope>
    <source>
        <strain evidence="1 2">NIES-4325</strain>
    </source>
</reference>
<comment type="caution">
    <text evidence="1">The sequence shown here is derived from an EMBL/GenBank/DDBJ whole genome shotgun (WGS) entry which is preliminary data.</text>
</comment>
<gene>
    <name evidence="1" type="ORF">MiAbW_01077</name>
</gene>
<proteinExistence type="predicted"/>
<evidence type="ECO:0000313" key="1">
    <source>
        <dbReference type="EMBL" id="GEA26524.1"/>
    </source>
</evidence>
<dbReference type="AlphaFoldDB" id="A0A5J4F7B6"/>
<name>A0A5J4F7B6_MICAE</name>
<dbReference type="Proteomes" id="UP000376575">
    <property type="component" value="Unassembled WGS sequence"/>
</dbReference>
<protein>
    <recommendedName>
        <fullName evidence="3">DUF2281 domain-containing protein</fullName>
    </recommendedName>
</protein>
<organism evidence="1 2">
    <name type="scientific">Microcystis aeruginosa NIES-4325</name>
    <dbReference type="NCBI Taxonomy" id="2569534"/>
    <lineage>
        <taxon>Bacteria</taxon>
        <taxon>Bacillati</taxon>
        <taxon>Cyanobacteriota</taxon>
        <taxon>Cyanophyceae</taxon>
        <taxon>Oscillatoriophycideae</taxon>
        <taxon>Chroococcales</taxon>
        <taxon>Microcystaceae</taxon>
        <taxon>Microcystis</taxon>
    </lineage>
</organism>
<sequence>MNIKEQLIQEIDRIPEALLSEVLDFTLFIKNRYLDDEVSEVEAVSIAESRLAYERGDYLTVDEFEASLE</sequence>
<evidence type="ECO:0008006" key="3">
    <source>
        <dbReference type="Google" id="ProtNLM"/>
    </source>
</evidence>
<evidence type="ECO:0000313" key="2">
    <source>
        <dbReference type="Proteomes" id="UP000376575"/>
    </source>
</evidence>